<reference evidence="1 2" key="1">
    <citation type="submission" date="2018-07" db="EMBL/GenBank/DDBJ databases">
        <title>Brachybacterium saurashtrense DSM 23186 genome sequence.</title>
        <authorList>
            <person name="Guo L."/>
        </authorList>
    </citation>
    <scope>NUCLEOTIDE SEQUENCE [LARGE SCALE GENOMIC DNA]</scope>
    <source>
        <strain evidence="1 2">DSM 23186</strain>
    </source>
</reference>
<name>A0ABN5MPP5_9MICO</name>
<proteinExistence type="predicted"/>
<gene>
    <name evidence="1" type="ORF">DWV08_07240</name>
</gene>
<dbReference type="EMBL" id="CP031356">
    <property type="protein sequence ID" value="AXK45429.1"/>
    <property type="molecule type" value="Genomic_DNA"/>
</dbReference>
<evidence type="ECO:0000313" key="1">
    <source>
        <dbReference type="EMBL" id="AXK45429.1"/>
    </source>
</evidence>
<protein>
    <submittedName>
        <fullName evidence="1">Uncharacterized protein</fullName>
    </submittedName>
</protein>
<evidence type="ECO:0000313" key="2">
    <source>
        <dbReference type="Proteomes" id="UP000254236"/>
    </source>
</evidence>
<accession>A0ABN5MPP5</accession>
<keyword evidence="2" id="KW-1185">Reference proteome</keyword>
<dbReference type="Proteomes" id="UP000254236">
    <property type="component" value="Chromosome"/>
</dbReference>
<organism evidence="1 2">
    <name type="scientific">Brachybacterium saurashtrense</name>
    <dbReference type="NCBI Taxonomy" id="556288"/>
    <lineage>
        <taxon>Bacteria</taxon>
        <taxon>Bacillati</taxon>
        <taxon>Actinomycetota</taxon>
        <taxon>Actinomycetes</taxon>
        <taxon>Micrococcales</taxon>
        <taxon>Dermabacteraceae</taxon>
        <taxon>Brachybacterium</taxon>
    </lineage>
</organism>
<sequence>MFFEVQSGWEPWPICPGSTGILSPGAVVLAGYGDGELKVLMRRWVGDRSQWLSRWPSEESDPESQMPTVFFTDGSDARNARLLFEQRGLEGEDHLLSTVDLRTGDAPRFLQELPDGPEGSVIEAMTSVVAKAWSASASDVLPDDEVVALPGPQLSGVHEDLAQRSWHLAHEGRALRALEAPPIRDVDGEVVRARRAWLIDGGLPLSSPGLVIWGDGDVRLWRSGEQPLLDRPVLQQQLRPAEELLMEHFDHETVPLRGSDGDANT</sequence>